<feature type="compositionally biased region" description="Basic and acidic residues" evidence="2">
    <location>
        <begin position="373"/>
        <end position="415"/>
    </location>
</feature>
<feature type="coiled-coil region" evidence="1">
    <location>
        <begin position="768"/>
        <end position="795"/>
    </location>
</feature>
<feature type="compositionally biased region" description="Basic and acidic residues" evidence="2">
    <location>
        <begin position="523"/>
        <end position="534"/>
    </location>
</feature>
<evidence type="ECO:0000313" key="4">
    <source>
        <dbReference type="EMBL" id="CAJ1949813.1"/>
    </source>
</evidence>
<feature type="compositionally biased region" description="Acidic residues" evidence="2">
    <location>
        <begin position="55"/>
        <end position="71"/>
    </location>
</feature>
<dbReference type="EMBL" id="CAKOGP040001758">
    <property type="protein sequence ID" value="CAJ1949813.1"/>
    <property type="molecule type" value="Genomic_DNA"/>
</dbReference>
<feature type="compositionally biased region" description="Polar residues" evidence="2">
    <location>
        <begin position="879"/>
        <end position="897"/>
    </location>
</feature>
<dbReference type="AlphaFoldDB" id="A0AAD2FQT2"/>
<dbReference type="PROSITE" id="PS51360">
    <property type="entry name" value="PLUS3"/>
    <property type="match status" value="1"/>
</dbReference>
<feature type="compositionally biased region" description="Basic and acidic residues" evidence="2">
    <location>
        <begin position="544"/>
        <end position="555"/>
    </location>
</feature>
<reference evidence="4" key="1">
    <citation type="submission" date="2023-08" db="EMBL/GenBank/DDBJ databases">
        <authorList>
            <person name="Audoor S."/>
            <person name="Bilcke G."/>
        </authorList>
    </citation>
    <scope>NUCLEOTIDE SEQUENCE</scope>
</reference>
<evidence type="ECO:0000313" key="5">
    <source>
        <dbReference type="Proteomes" id="UP001295423"/>
    </source>
</evidence>
<feature type="compositionally biased region" description="Acidic residues" evidence="2">
    <location>
        <begin position="97"/>
        <end position="115"/>
    </location>
</feature>
<dbReference type="InterPro" id="IPR036128">
    <property type="entry name" value="Plus3-like_sf"/>
</dbReference>
<feature type="compositionally biased region" description="Acidic residues" evidence="2">
    <location>
        <begin position="222"/>
        <end position="235"/>
    </location>
</feature>
<feature type="compositionally biased region" description="Acidic residues" evidence="2">
    <location>
        <begin position="174"/>
        <end position="186"/>
    </location>
</feature>
<feature type="compositionally biased region" description="Basic and acidic residues" evidence="2">
    <location>
        <begin position="810"/>
        <end position="832"/>
    </location>
</feature>
<keyword evidence="1" id="KW-0175">Coiled coil</keyword>
<comment type="caution">
    <text evidence="4">The sequence shown here is derived from an EMBL/GenBank/DDBJ whole genome shotgun (WGS) entry which is preliminary data.</text>
</comment>
<feature type="compositionally biased region" description="Basic and acidic residues" evidence="2">
    <location>
        <begin position="460"/>
        <end position="491"/>
    </location>
</feature>
<evidence type="ECO:0000259" key="3">
    <source>
        <dbReference type="PROSITE" id="PS51360"/>
    </source>
</evidence>
<dbReference type="GO" id="GO:0003677">
    <property type="term" value="F:DNA binding"/>
    <property type="evidence" value="ECO:0007669"/>
    <property type="project" value="InterPro"/>
</dbReference>
<dbReference type="Pfam" id="PF03126">
    <property type="entry name" value="Plus-3"/>
    <property type="match status" value="1"/>
</dbReference>
<name>A0AAD2FQT2_9STRA</name>
<keyword evidence="5" id="KW-1185">Reference proteome</keyword>
<feature type="compositionally biased region" description="Acidic residues" evidence="2">
    <location>
        <begin position="497"/>
        <end position="511"/>
    </location>
</feature>
<dbReference type="SMART" id="SM00719">
    <property type="entry name" value="Plus3"/>
    <property type="match status" value="1"/>
</dbReference>
<feature type="compositionally biased region" description="Acidic residues" evidence="2">
    <location>
        <begin position="13"/>
        <end position="25"/>
    </location>
</feature>
<feature type="region of interest" description="Disordered" evidence="2">
    <location>
        <begin position="810"/>
        <end position="897"/>
    </location>
</feature>
<dbReference type="InterPro" id="IPR004343">
    <property type="entry name" value="Plus-3_dom"/>
</dbReference>
<dbReference type="Proteomes" id="UP001295423">
    <property type="component" value="Unassembled WGS sequence"/>
</dbReference>
<sequence length="947" mass="106512">MPNIKRRFKDDDPSSDEDEEEEEEEPTYHPSRGVGKALRMPGGKGFGKQLRPPPQDDDSEEESEDDEDEEPPQPAFRQGGGKQLRPPVGKMLRPPPQDDDSDDDDDDDDDMEEDEPVRPVQRGGGKSLMRMRAPSDDEDEDDESDKEEEEAPTQRIVQRGGGKSLMRMQANQQDDSDEDESSEEEEPTRVVPRTGGGKQLRPPSGGNQLRRGGGKQLRPQPADDDDDESDEEEEAPQPVQVVRRGGGKSLMRMQAPDSDSDDDEEPPKAAATSEDQADKKAPEDIEEAAAAPDEEDSSDEDGMDVDSDDEQPTKKTTPAPEITPKPKEPEVEEESEDEESSDEEEAEFDNETFDPQKLVNDEEDQKYLDSLPELEREAILGERFEKRKADMDMKKALRDAKRKEKEEKAAKDQKAGKKRKASTRATTKKTTPAKKNKAAAETADDETIAKSLASKRGSTRNRDATGSKAKKAEALAALREERKKVTRKDSSDSESSFGDDDDDDSDDDYEESGNAALRPWQKKAAESRKSRLDQVEESDDEMEHADVKDDDDKYAEDTQRVVQEAELEDYLKITVSRRKLGRWCNEPFFKKSVVGCFVKLFIGENDQGKRCYRLCRIVDVQPAPKGSYALPAVKKEKPVVTDKALKLQFGKNERIFLIKLISDNKATETDVNLYKTEMKNQRQQVLSRKEANKIRRKQDSLVSNYTYTTEDIEDNLRKIKKKGGAMKNLGLEQTRAAIAVQAARAELEEAIQEAKSGDGDNSAVGAAEKVLEEKLEEERRVLDKVKNRKEKLTSRGKDKKWAKVNKRALEMNQKLDRGALNDPEEQKVEGGAKPKFNPYARRKVKPKILWEVGQKEEEEEEKKESSQVTDENAEKEADSTPNLVQEQQQKAAALSQSHQFAIDEETLAQSSYTSGIAGLTAKKPVRKRVRKGLSLNEYLERKEAGTL</sequence>
<dbReference type="SUPFAM" id="SSF159042">
    <property type="entry name" value="Plus3-like"/>
    <property type="match status" value="1"/>
</dbReference>
<gene>
    <name evidence="4" type="ORF">CYCCA115_LOCUS12284</name>
</gene>
<evidence type="ECO:0000256" key="2">
    <source>
        <dbReference type="SAM" id="MobiDB-lite"/>
    </source>
</evidence>
<feature type="compositionally biased region" description="Acidic residues" evidence="2">
    <location>
        <begin position="330"/>
        <end position="352"/>
    </location>
</feature>
<feature type="compositionally biased region" description="Acidic residues" evidence="2">
    <location>
        <begin position="136"/>
        <end position="151"/>
    </location>
</feature>
<feature type="domain" description="Plus3" evidence="3">
    <location>
        <begin position="564"/>
        <end position="706"/>
    </location>
</feature>
<accession>A0AAD2FQT2</accession>
<evidence type="ECO:0000256" key="1">
    <source>
        <dbReference type="SAM" id="Coils"/>
    </source>
</evidence>
<organism evidence="4 5">
    <name type="scientific">Cylindrotheca closterium</name>
    <dbReference type="NCBI Taxonomy" id="2856"/>
    <lineage>
        <taxon>Eukaryota</taxon>
        <taxon>Sar</taxon>
        <taxon>Stramenopiles</taxon>
        <taxon>Ochrophyta</taxon>
        <taxon>Bacillariophyta</taxon>
        <taxon>Bacillariophyceae</taxon>
        <taxon>Bacillariophycidae</taxon>
        <taxon>Bacillariales</taxon>
        <taxon>Bacillariaceae</taxon>
        <taxon>Cylindrotheca</taxon>
    </lineage>
</organism>
<feature type="region of interest" description="Disordered" evidence="2">
    <location>
        <begin position="1"/>
        <end position="555"/>
    </location>
</feature>
<proteinExistence type="predicted"/>
<feature type="compositionally biased region" description="Acidic residues" evidence="2">
    <location>
        <begin position="284"/>
        <end position="310"/>
    </location>
</feature>
<protein>
    <recommendedName>
        <fullName evidence="3">Plus3 domain-containing protein</fullName>
    </recommendedName>
</protein>
<dbReference type="Gene3D" id="3.90.70.200">
    <property type="entry name" value="Plus-3 domain"/>
    <property type="match status" value="1"/>
</dbReference>